<evidence type="ECO:0000256" key="1">
    <source>
        <dbReference type="ARBA" id="ARBA00023015"/>
    </source>
</evidence>
<dbReference type="PANTHER" id="PTHR24567:SF74">
    <property type="entry name" value="HTH-TYPE TRANSCRIPTIONAL REGULATOR ARCR"/>
    <property type="match status" value="1"/>
</dbReference>
<dbReference type="InterPro" id="IPR014710">
    <property type="entry name" value="RmlC-like_jellyroll"/>
</dbReference>
<keyword evidence="2" id="KW-0238">DNA-binding</keyword>
<evidence type="ECO:0000259" key="4">
    <source>
        <dbReference type="PROSITE" id="PS50042"/>
    </source>
</evidence>
<evidence type="ECO:0000256" key="3">
    <source>
        <dbReference type="ARBA" id="ARBA00023163"/>
    </source>
</evidence>
<feature type="domain" description="HTH crp-type" evidence="5">
    <location>
        <begin position="145"/>
        <end position="217"/>
    </location>
</feature>
<accession>A0A1I1M3T9</accession>
<dbReference type="Gene3D" id="1.10.10.10">
    <property type="entry name" value="Winged helix-like DNA-binding domain superfamily/Winged helix DNA-binding domain"/>
    <property type="match status" value="1"/>
</dbReference>
<sequence>MFNHYKHSHKASMHIDSNLYEIFEKAGTIQRYKKNEIIYFQEDPAEKFYIIKSGRVRIFLVSKEGTELTIEILREGKLFGESSYFSYASRLTSVNAVTDVELVSVDLEQLLPYLTKYPNIMVQMFYFMSLTVHNLSIQVNSMAFLQADKKVAQLLLRLGANFKKNKNDTSYMIDYTHEEIAQLIGCCRVTVTKILNKFVKENWIALEYRNIIIINEEALKHFAFL</sequence>
<dbReference type="OrthoDB" id="8254501at2"/>
<evidence type="ECO:0000256" key="2">
    <source>
        <dbReference type="ARBA" id="ARBA00023125"/>
    </source>
</evidence>
<dbReference type="InterPro" id="IPR050397">
    <property type="entry name" value="Env_Response_Regulators"/>
</dbReference>
<dbReference type="Pfam" id="PF13545">
    <property type="entry name" value="HTH_Crp_2"/>
    <property type="match status" value="1"/>
</dbReference>
<dbReference type="PANTHER" id="PTHR24567">
    <property type="entry name" value="CRP FAMILY TRANSCRIPTIONAL REGULATORY PROTEIN"/>
    <property type="match status" value="1"/>
</dbReference>
<dbReference type="AlphaFoldDB" id="A0A1I1M3T9"/>
<dbReference type="InterPro" id="IPR000595">
    <property type="entry name" value="cNMP-bd_dom"/>
</dbReference>
<organism evidence="6 7">
    <name type="scientific">Clostridium uliginosum</name>
    <dbReference type="NCBI Taxonomy" id="119641"/>
    <lineage>
        <taxon>Bacteria</taxon>
        <taxon>Bacillati</taxon>
        <taxon>Bacillota</taxon>
        <taxon>Clostridia</taxon>
        <taxon>Eubacteriales</taxon>
        <taxon>Clostridiaceae</taxon>
        <taxon>Clostridium</taxon>
    </lineage>
</organism>
<protein>
    <submittedName>
        <fullName evidence="6">cAMP-binding domain of CRP or a regulatory subunit of cAMP-dependent protein kinases</fullName>
    </submittedName>
</protein>
<dbReference type="Gene3D" id="2.60.120.10">
    <property type="entry name" value="Jelly Rolls"/>
    <property type="match status" value="1"/>
</dbReference>
<dbReference type="SMART" id="SM00100">
    <property type="entry name" value="cNMP"/>
    <property type="match status" value="1"/>
</dbReference>
<dbReference type="EMBL" id="FOMG01000009">
    <property type="protein sequence ID" value="SFC77868.1"/>
    <property type="molecule type" value="Genomic_DNA"/>
</dbReference>
<evidence type="ECO:0000313" key="7">
    <source>
        <dbReference type="Proteomes" id="UP000199263"/>
    </source>
</evidence>
<dbReference type="GO" id="GO:0003700">
    <property type="term" value="F:DNA-binding transcription factor activity"/>
    <property type="evidence" value="ECO:0007669"/>
    <property type="project" value="TreeGrafter"/>
</dbReference>
<keyword evidence="3" id="KW-0804">Transcription</keyword>
<keyword evidence="1" id="KW-0805">Transcription regulation</keyword>
<proteinExistence type="predicted"/>
<dbReference type="GO" id="GO:0005829">
    <property type="term" value="C:cytosol"/>
    <property type="evidence" value="ECO:0007669"/>
    <property type="project" value="TreeGrafter"/>
</dbReference>
<dbReference type="InterPro" id="IPR036388">
    <property type="entry name" value="WH-like_DNA-bd_sf"/>
</dbReference>
<dbReference type="CDD" id="cd00038">
    <property type="entry name" value="CAP_ED"/>
    <property type="match status" value="1"/>
</dbReference>
<dbReference type="GO" id="GO:0016301">
    <property type="term" value="F:kinase activity"/>
    <property type="evidence" value="ECO:0007669"/>
    <property type="project" value="UniProtKB-KW"/>
</dbReference>
<dbReference type="FunFam" id="1.10.10.10:FF:000019">
    <property type="entry name" value="Crp/Fnr family transcriptional regulator"/>
    <property type="match status" value="1"/>
</dbReference>
<dbReference type="InterPro" id="IPR012318">
    <property type="entry name" value="HTH_CRP"/>
</dbReference>
<evidence type="ECO:0000313" key="6">
    <source>
        <dbReference type="EMBL" id="SFC77868.1"/>
    </source>
</evidence>
<dbReference type="SUPFAM" id="SSF46785">
    <property type="entry name" value="Winged helix' DNA-binding domain"/>
    <property type="match status" value="1"/>
</dbReference>
<dbReference type="Proteomes" id="UP000199263">
    <property type="component" value="Unassembled WGS sequence"/>
</dbReference>
<dbReference type="SMART" id="SM00419">
    <property type="entry name" value="HTH_CRP"/>
    <property type="match status" value="1"/>
</dbReference>
<evidence type="ECO:0000259" key="5">
    <source>
        <dbReference type="PROSITE" id="PS51063"/>
    </source>
</evidence>
<dbReference type="GO" id="GO:0003677">
    <property type="term" value="F:DNA binding"/>
    <property type="evidence" value="ECO:0007669"/>
    <property type="project" value="UniProtKB-KW"/>
</dbReference>
<reference evidence="6 7" key="1">
    <citation type="submission" date="2016-10" db="EMBL/GenBank/DDBJ databases">
        <authorList>
            <person name="de Groot N.N."/>
        </authorList>
    </citation>
    <scope>NUCLEOTIDE SEQUENCE [LARGE SCALE GENOMIC DNA]</scope>
    <source>
        <strain evidence="6 7">DSM 12992</strain>
    </source>
</reference>
<dbReference type="STRING" id="119641.SAMN05421842_10979"/>
<name>A0A1I1M3T9_9CLOT</name>
<dbReference type="InterPro" id="IPR018490">
    <property type="entry name" value="cNMP-bd_dom_sf"/>
</dbReference>
<dbReference type="PROSITE" id="PS50042">
    <property type="entry name" value="CNMP_BINDING_3"/>
    <property type="match status" value="1"/>
</dbReference>
<dbReference type="RefSeq" id="WP_090090651.1">
    <property type="nucleotide sequence ID" value="NZ_FOMG01000009.1"/>
</dbReference>
<gene>
    <name evidence="6" type="ORF">SAMN05421842_10979</name>
</gene>
<dbReference type="InterPro" id="IPR036390">
    <property type="entry name" value="WH_DNA-bd_sf"/>
</dbReference>
<dbReference type="PROSITE" id="PS51063">
    <property type="entry name" value="HTH_CRP_2"/>
    <property type="match status" value="1"/>
</dbReference>
<dbReference type="SUPFAM" id="SSF51206">
    <property type="entry name" value="cAMP-binding domain-like"/>
    <property type="match status" value="1"/>
</dbReference>
<feature type="domain" description="Cyclic nucleotide-binding" evidence="4">
    <location>
        <begin position="32"/>
        <end position="114"/>
    </location>
</feature>
<dbReference type="Pfam" id="PF00027">
    <property type="entry name" value="cNMP_binding"/>
    <property type="match status" value="1"/>
</dbReference>
<keyword evidence="6" id="KW-0418">Kinase</keyword>
<keyword evidence="7" id="KW-1185">Reference proteome</keyword>
<keyword evidence="6" id="KW-0808">Transferase</keyword>